<name>A0A1H8W828_9RHOB</name>
<keyword evidence="3" id="KW-1185">Reference proteome</keyword>
<feature type="signal peptide" evidence="1">
    <location>
        <begin position="1"/>
        <end position="30"/>
    </location>
</feature>
<accession>A0A1H8W828</accession>
<sequence>MGRSARVVRKIVAVTAFCVVLLARVVSPEAALSQTFGTPQTVSIAIQIGPIVEVSFPEGTTFSLEVASGGGALNTGIDHRRGAVPIAVPVEIPFEVRGNAHAVVSAMPGRGDLTPASDLVGVAKMRSDGSSVSDTAALRYRTVVEFPTGTHRGKIDTGRAMMRANVADSPMRGVVHVIPFGYEDTAIGHYTGSVEMAVYAEK</sequence>
<organism evidence="2 3">
    <name type="scientific">Salinihabitans flavidus</name>
    <dbReference type="NCBI Taxonomy" id="569882"/>
    <lineage>
        <taxon>Bacteria</taxon>
        <taxon>Pseudomonadati</taxon>
        <taxon>Pseudomonadota</taxon>
        <taxon>Alphaproteobacteria</taxon>
        <taxon>Rhodobacterales</taxon>
        <taxon>Roseobacteraceae</taxon>
        <taxon>Salinihabitans</taxon>
    </lineage>
</organism>
<dbReference type="RefSeq" id="WP_093120728.1">
    <property type="nucleotide sequence ID" value="NZ_FODS01000048.1"/>
</dbReference>
<evidence type="ECO:0008006" key="4">
    <source>
        <dbReference type="Google" id="ProtNLM"/>
    </source>
</evidence>
<protein>
    <recommendedName>
        <fullName evidence="4">DUF4402 domain-containing protein</fullName>
    </recommendedName>
</protein>
<evidence type="ECO:0000313" key="3">
    <source>
        <dbReference type="Proteomes" id="UP000198893"/>
    </source>
</evidence>
<keyword evidence="1" id="KW-0732">Signal</keyword>
<evidence type="ECO:0000256" key="1">
    <source>
        <dbReference type="SAM" id="SignalP"/>
    </source>
</evidence>
<dbReference type="Proteomes" id="UP000198893">
    <property type="component" value="Unassembled WGS sequence"/>
</dbReference>
<gene>
    <name evidence="2" type="ORF">SAMN04490248_1488</name>
</gene>
<dbReference type="EMBL" id="FODS01000048">
    <property type="protein sequence ID" value="SEP23770.1"/>
    <property type="molecule type" value="Genomic_DNA"/>
</dbReference>
<dbReference type="AlphaFoldDB" id="A0A1H8W828"/>
<proteinExistence type="predicted"/>
<reference evidence="2 3" key="1">
    <citation type="submission" date="2016-10" db="EMBL/GenBank/DDBJ databases">
        <authorList>
            <person name="de Groot N.N."/>
        </authorList>
    </citation>
    <scope>NUCLEOTIDE SEQUENCE [LARGE SCALE GENOMIC DNA]</scope>
    <source>
        <strain evidence="2 3">DSM 27842</strain>
    </source>
</reference>
<dbReference type="STRING" id="569882.SAMN04490248_1488"/>
<feature type="chain" id="PRO_5011531411" description="DUF4402 domain-containing protein" evidence="1">
    <location>
        <begin position="31"/>
        <end position="202"/>
    </location>
</feature>
<evidence type="ECO:0000313" key="2">
    <source>
        <dbReference type="EMBL" id="SEP23770.1"/>
    </source>
</evidence>